<keyword evidence="9 15" id="KW-0456">Lyase</keyword>
<dbReference type="GO" id="GO:0019346">
    <property type="term" value="P:transsulfuration"/>
    <property type="evidence" value="ECO:0007669"/>
    <property type="project" value="InterPro"/>
</dbReference>
<dbReference type="Gene3D" id="3.40.640.10">
    <property type="entry name" value="Type I PLP-dependent aspartate aminotransferase-like (Major domain)"/>
    <property type="match status" value="1"/>
</dbReference>
<organism evidence="15 16">
    <name type="scientific">Haemophilus sputorum</name>
    <dbReference type="NCBI Taxonomy" id="1078480"/>
    <lineage>
        <taxon>Bacteria</taxon>
        <taxon>Pseudomonadati</taxon>
        <taxon>Pseudomonadota</taxon>
        <taxon>Gammaproteobacteria</taxon>
        <taxon>Pasteurellales</taxon>
        <taxon>Pasteurellaceae</taxon>
        <taxon>Haemophilus</taxon>
    </lineage>
</organism>
<comment type="subcellular location">
    <subcellularLocation>
        <location evidence="2">Cytoplasm</location>
    </subcellularLocation>
</comment>
<dbReference type="Gene3D" id="3.90.1150.10">
    <property type="entry name" value="Aspartate Aminotransferase, domain 1"/>
    <property type="match status" value="1"/>
</dbReference>
<dbReference type="PROSITE" id="PS00868">
    <property type="entry name" value="CYS_MET_METAB_PP"/>
    <property type="match status" value="1"/>
</dbReference>
<dbReference type="NCBIfam" id="TIGR01324">
    <property type="entry name" value="cysta_beta_ly_B"/>
    <property type="match status" value="1"/>
</dbReference>
<dbReference type="EC" id="4.4.1.13" evidence="4"/>
<dbReference type="FunFam" id="3.40.640.10:FF:000062">
    <property type="entry name" value="Cystathionine beta-lyase"/>
    <property type="match status" value="1"/>
</dbReference>
<sequence>MSKSQNLETKLVHAGRKQRYTQGSVSPVIQRASSLVFNSVKDKKHATLNRYKGELFYGRRGTLTHFALQDAMCELEGGAGCYLYPCGAAAVTNAILTFVSQGDHVLMTGAAYEPTQDFCNHILTNFGVSTTFYDPMIGEGLAALIQPNTKVLFLESPSSLTMEVPDIPTLVQAARSVNPDIVIMIDNTWAAGVLFPALELGIDISIQAGTKYLVGHSDVMIGTAVSNARCWDQLRERSYLMGQMVDADSAYTTARGLRTLGIRLKQHEESSIQVAKWLAERPEVKAVYHPALPSCPGHEFFQRDFKGSSGLFSFELYQKLTDEQLANFLDHFEIFSMAYSWGGFESLILANQPAEIARIRPAIERKLTGTLVRVHIGLEAVEDLIHDLEKGFERLK</sequence>
<dbReference type="Proteomes" id="UP000253872">
    <property type="component" value="Unassembled WGS sequence"/>
</dbReference>
<dbReference type="InterPro" id="IPR015421">
    <property type="entry name" value="PyrdxlP-dep_Trfase_major"/>
</dbReference>
<comment type="similarity">
    <text evidence="3 14">Belongs to the trans-sulfuration enzymes family.</text>
</comment>
<evidence type="ECO:0000256" key="12">
    <source>
        <dbReference type="ARBA" id="ARBA00047625"/>
    </source>
</evidence>
<evidence type="ECO:0000256" key="6">
    <source>
        <dbReference type="ARBA" id="ARBA00022605"/>
    </source>
</evidence>
<evidence type="ECO:0000313" key="16">
    <source>
        <dbReference type="Proteomes" id="UP000253872"/>
    </source>
</evidence>
<reference evidence="15 16" key="1">
    <citation type="submission" date="2018-05" db="EMBL/GenBank/DDBJ databases">
        <title>Draft Genome Sequences for a Diverse set of 7 Haemophilus Species.</title>
        <authorList>
            <person name="Nichols M."/>
            <person name="Topaz N."/>
            <person name="Wang X."/>
            <person name="Wang X."/>
            <person name="Boxrud D."/>
        </authorList>
    </citation>
    <scope>NUCLEOTIDE SEQUENCE [LARGE SCALE GENOMIC DNA]</scope>
    <source>
        <strain evidence="15 16">C2002001239</strain>
    </source>
</reference>
<dbReference type="PIRSF" id="PIRSF001434">
    <property type="entry name" value="CGS"/>
    <property type="match status" value="1"/>
</dbReference>
<evidence type="ECO:0000256" key="3">
    <source>
        <dbReference type="ARBA" id="ARBA00009077"/>
    </source>
</evidence>
<comment type="catalytic activity">
    <reaction evidence="12">
        <text>an S-substituted L-cysteine + H2O = a thiol + pyruvate + NH4(+)</text>
        <dbReference type="Rhea" id="RHEA:18121"/>
        <dbReference type="ChEBI" id="CHEBI:15361"/>
        <dbReference type="ChEBI" id="CHEBI:15377"/>
        <dbReference type="ChEBI" id="CHEBI:28938"/>
        <dbReference type="ChEBI" id="CHEBI:29256"/>
        <dbReference type="ChEBI" id="CHEBI:58717"/>
        <dbReference type="EC" id="4.4.1.13"/>
    </reaction>
</comment>
<keyword evidence="6" id="KW-0028">Amino-acid biosynthesis</keyword>
<dbReference type="GO" id="GO:0047804">
    <property type="term" value="F:cysteine-S-conjugate beta-lyase activity"/>
    <property type="evidence" value="ECO:0007669"/>
    <property type="project" value="UniProtKB-EC"/>
</dbReference>
<evidence type="ECO:0000256" key="7">
    <source>
        <dbReference type="ARBA" id="ARBA00022898"/>
    </source>
</evidence>
<evidence type="ECO:0000256" key="2">
    <source>
        <dbReference type="ARBA" id="ARBA00004496"/>
    </source>
</evidence>
<comment type="pathway">
    <text evidence="10">Amino-acid biosynthesis; L-methionine biosynthesis via de novo pathway; L-homocysteine from L-cystathionine: step 1/1.</text>
</comment>
<dbReference type="InterPro" id="IPR006233">
    <property type="entry name" value="Cys_b_lyase_bac"/>
</dbReference>
<dbReference type="GO" id="GO:0005737">
    <property type="term" value="C:cytoplasm"/>
    <property type="evidence" value="ECO:0007669"/>
    <property type="project" value="UniProtKB-SubCell"/>
</dbReference>
<dbReference type="Pfam" id="PF01053">
    <property type="entry name" value="Cys_Met_Meta_PP"/>
    <property type="match status" value="1"/>
</dbReference>
<dbReference type="GO" id="GO:0030170">
    <property type="term" value="F:pyridoxal phosphate binding"/>
    <property type="evidence" value="ECO:0007669"/>
    <property type="project" value="InterPro"/>
</dbReference>
<evidence type="ECO:0000256" key="9">
    <source>
        <dbReference type="ARBA" id="ARBA00023239"/>
    </source>
</evidence>
<dbReference type="SUPFAM" id="SSF53383">
    <property type="entry name" value="PLP-dependent transferases"/>
    <property type="match status" value="1"/>
</dbReference>
<dbReference type="PANTHER" id="PTHR43500">
    <property type="entry name" value="CYSTATHIONINE BETA-LYASE-RELATED"/>
    <property type="match status" value="1"/>
</dbReference>
<evidence type="ECO:0000256" key="13">
    <source>
        <dbReference type="PIRSR" id="PIRSR001434-2"/>
    </source>
</evidence>
<dbReference type="PANTHER" id="PTHR43500:SF1">
    <property type="entry name" value="CYSTATHIONINE BETA-LYASE-RELATED"/>
    <property type="match status" value="1"/>
</dbReference>
<evidence type="ECO:0000256" key="11">
    <source>
        <dbReference type="ARBA" id="ARBA00047517"/>
    </source>
</evidence>
<comment type="cofactor">
    <cofactor evidence="1 14">
        <name>pyridoxal 5'-phosphate</name>
        <dbReference type="ChEBI" id="CHEBI:597326"/>
    </cofactor>
</comment>
<evidence type="ECO:0000256" key="1">
    <source>
        <dbReference type="ARBA" id="ARBA00001933"/>
    </source>
</evidence>
<dbReference type="GO" id="GO:0009086">
    <property type="term" value="P:methionine biosynthetic process"/>
    <property type="evidence" value="ECO:0007669"/>
    <property type="project" value="UniProtKB-KW"/>
</dbReference>
<dbReference type="NCBIfam" id="NF005990">
    <property type="entry name" value="PRK08114.1"/>
    <property type="match status" value="1"/>
</dbReference>
<keyword evidence="5" id="KW-0963">Cytoplasm</keyword>
<evidence type="ECO:0000256" key="4">
    <source>
        <dbReference type="ARBA" id="ARBA00012224"/>
    </source>
</evidence>
<protein>
    <recommendedName>
        <fullName evidence="4">cysteine-S-conjugate beta-lyase</fullName>
        <ecNumber evidence="4">4.4.1.13</ecNumber>
    </recommendedName>
</protein>
<dbReference type="STRING" id="1035839.GCA_000238795_00712"/>
<evidence type="ECO:0000256" key="14">
    <source>
        <dbReference type="RuleBase" id="RU362118"/>
    </source>
</evidence>
<dbReference type="InterPro" id="IPR054542">
    <property type="entry name" value="Cys_met_metab_PP"/>
</dbReference>
<keyword evidence="7 13" id="KW-0663">Pyridoxal phosphate</keyword>
<dbReference type="FunFam" id="3.90.1150.10:FF:000058">
    <property type="entry name" value="Cystathionine beta-lyase"/>
    <property type="match status" value="1"/>
</dbReference>
<evidence type="ECO:0000256" key="8">
    <source>
        <dbReference type="ARBA" id="ARBA00023167"/>
    </source>
</evidence>
<evidence type="ECO:0000313" key="15">
    <source>
        <dbReference type="EMBL" id="RDE73896.1"/>
    </source>
</evidence>
<dbReference type="CDD" id="cd00614">
    <property type="entry name" value="CGS_like"/>
    <property type="match status" value="1"/>
</dbReference>
<dbReference type="InterPro" id="IPR015422">
    <property type="entry name" value="PyrdxlP-dep_Trfase_small"/>
</dbReference>
<evidence type="ECO:0000256" key="10">
    <source>
        <dbReference type="ARBA" id="ARBA00046315"/>
    </source>
</evidence>
<comment type="catalytic activity">
    <reaction evidence="11">
        <text>L,L-cystathionine + H2O = L-homocysteine + pyruvate + NH4(+)</text>
        <dbReference type="Rhea" id="RHEA:13965"/>
        <dbReference type="ChEBI" id="CHEBI:15361"/>
        <dbReference type="ChEBI" id="CHEBI:15377"/>
        <dbReference type="ChEBI" id="CHEBI:28938"/>
        <dbReference type="ChEBI" id="CHEBI:58161"/>
        <dbReference type="ChEBI" id="CHEBI:58199"/>
    </reaction>
</comment>
<dbReference type="EMBL" id="QEPN01000001">
    <property type="protein sequence ID" value="RDE73896.1"/>
    <property type="molecule type" value="Genomic_DNA"/>
</dbReference>
<dbReference type="AlphaFoldDB" id="A0A369YPS1"/>
<dbReference type="RefSeq" id="WP_111401703.1">
    <property type="nucleotide sequence ID" value="NZ_QEPN01000001.1"/>
</dbReference>
<dbReference type="InterPro" id="IPR015424">
    <property type="entry name" value="PyrdxlP-dep_Trfase"/>
</dbReference>
<proteinExistence type="inferred from homology"/>
<name>A0A369YPS1_9PAST</name>
<keyword evidence="8" id="KW-0486">Methionine biosynthesis</keyword>
<feature type="modified residue" description="N6-(pyridoxal phosphate)lysine" evidence="13">
    <location>
        <position position="211"/>
    </location>
</feature>
<accession>A0A369YPS1</accession>
<dbReference type="GO" id="GO:0019450">
    <property type="term" value="P:L-cysteine catabolic process to pyruvate"/>
    <property type="evidence" value="ECO:0007669"/>
    <property type="project" value="TreeGrafter"/>
</dbReference>
<evidence type="ECO:0000256" key="5">
    <source>
        <dbReference type="ARBA" id="ARBA00022490"/>
    </source>
</evidence>
<dbReference type="InterPro" id="IPR000277">
    <property type="entry name" value="Cys/Met-Metab_PyrdxlP-dep_enz"/>
</dbReference>
<gene>
    <name evidence="15" type="ORF">DPV93_01700</name>
</gene>
<comment type="caution">
    <text evidence="15">The sequence shown here is derived from an EMBL/GenBank/DDBJ whole genome shotgun (WGS) entry which is preliminary data.</text>
</comment>